<dbReference type="InterPro" id="IPR007681">
    <property type="entry name" value="Mog1"/>
</dbReference>
<evidence type="ECO:0008006" key="6">
    <source>
        <dbReference type="Google" id="ProtNLM"/>
    </source>
</evidence>
<dbReference type="Gene3D" id="3.40.1000.10">
    <property type="entry name" value="Mog1/PsbP, alpha/beta/alpha sandwich"/>
    <property type="match status" value="1"/>
</dbReference>
<dbReference type="AlphaFoldDB" id="A0A432ZYY8"/>
<organism evidence="4 5">
    <name type="scientific">Jimgerdemannia flammicorona</name>
    <dbReference type="NCBI Taxonomy" id="994334"/>
    <lineage>
        <taxon>Eukaryota</taxon>
        <taxon>Fungi</taxon>
        <taxon>Fungi incertae sedis</taxon>
        <taxon>Mucoromycota</taxon>
        <taxon>Mucoromycotina</taxon>
        <taxon>Endogonomycetes</taxon>
        <taxon>Endogonales</taxon>
        <taxon>Endogonaceae</taxon>
        <taxon>Jimgerdemannia</taxon>
    </lineage>
</organism>
<dbReference type="OrthoDB" id="10255285at2759"/>
<comment type="similarity">
    <text evidence="1">Belongs to the MOG1 family.</text>
</comment>
<keyword evidence="3" id="KW-0653">Protein transport</keyword>
<evidence type="ECO:0000313" key="4">
    <source>
        <dbReference type="EMBL" id="RUO95599.1"/>
    </source>
</evidence>
<accession>A0A432ZYY8</accession>
<protein>
    <recommendedName>
        <fullName evidence="6">Ran guanine nucleotide release factor</fullName>
    </recommendedName>
</protein>
<sequence>MATPTPTTTITPLFGGAITAYIPPAFVDSSDFRKIPDNQEVYVDVATDQSIIIELLQMVEEAEGEGVARYHFQQLGEDNDAADTQITSIVTLSPAEVPNMPPTAIPILLTGTQSITKFNESGSEATNFVGILLAVIRLPQVTTDMVISYNLPLAIGPQSSSRVIAAARPASPEAGLEEFKRVLASLLIKDWGLFQ</sequence>
<dbReference type="SUPFAM" id="SSF55724">
    <property type="entry name" value="Mog1p/PsbP-like"/>
    <property type="match status" value="1"/>
</dbReference>
<name>A0A432ZYY8_9FUNG</name>
<dbReference type="GO" id="GO:0031267">
    <property type="term" value="F:small GTPase binding"/>
    <property type="evidence" value="ECO:0007669"/>
    <property type="project" value="TreeGrafter"/>
</dbReference>
<keyword evidence="5" id="KW-1185">Reference proteome</keyword>
<evidence type="ECO:0000256" key="3">
    <source>
        <dbReference type="ARBA" id="ARBA00022927"/>
    </source>
</evidence>
<gene>
    <name evidence="4" type="ORF">BC936DRAFT_143646</name>
</gene>
<dbReference type="InterPro" id="IPR016123">
    <property type="entry name" value="Mog1/PsbP_a/b/a-sand"/>
</dbReference>
<dbReference type="GO" id="GO:0006606">
    <property type="term" value="P:protein import into nucleus"/>
    <property type="evidence" value="ECO:0007669"/>
    <property type="project" value="TreeGrafter"/>
</dbReference>
<dbReference type="EMBL" id="RBNI01027861">
    <property type="protein sequence ID" value="RUO95599.1"/>
    <property type="molecule type" value="Genomic_DNA"/>
</dbReference>
<dbReference type="PANTHER" id="PTHR15837:SF0">
    <property type="entry name" value="RAN GUANINE NUCLEOTIDE RELEASE FACTOR"/>
    <property type="match status" value="1"/>
</dbReference>
<dbReference type="PANTHER" id="PTHR15837">
    <property type="entry name" value="RAN GUANINE NUCLEOTIDE RELEASE FACTOR"/>
    <property type="match status" value="1"/>
</dbReference>
<evidence type="ECO:0000256" key="1">
    <source>
        <dbReference type="ARBA" id="ARBA00010307"/>
    </source>
</evidence>
<evidence type="ECO:0000313" key="5">
    <source>
        <dbReference type="Proteomes" id="UP000268093"/>
    </source>
</evidence>
<reference evidence="4 5" key="1">
    <citation type="journal article" date="2018" name="New Phytol.">
        <title>Phylogenomics of Endogonaceae and evolution of mycorrhizas within Mucoromycota.</title>
        <authorList>
            <person name="Chang Y."/>
            <person name="Desiro A."/>
            <person name="Na H."/>
            <person name="Sandor L."/>
            <person name="Lipzen A."/>
            <person name="Clum A."/>
            <person name="Barry K."/>
            <person name="Grigoriev I.V."/>
            <person name="Martin F.M."/>
            <person name="Stajich J.E."/>
            <person name="Smith M.E."/>
            <person name="Bonito G."/>
            <person name="Spatafora J.W."/>
        </authorList>
    </citation>
    <scope>NUCLEOTIDE SEQUENCE [LARGE SCALE GENOMIC DNA]</scope>
    <source>
        <strain evidence="4 5">GMNB39</strain>
    </source>
</reference>
<dbReference type="Proteomes" id="UP000268093">
    <property type="component" value="Unassembled WGS sequence"/>
</dbReference>
<dbReference type="GO" id="GO:0005085">
    <property type="term" value="F:guanyl-nucleotide exchange factor activity"/>
    <property type="evidence" value="ECO:0007669"/>
    <property type="project" value="TreeGrafter"/>
</dbReference>
<dbReference type="Pfam" id="PF04603">
    <property type="entry name" value="Mog1"/>
    <property type="match status" value="1"/>
</dbReference>
<keyword evidence="2" id="KW-0813">Transport</keyword>
<proteinExistence type="inferred from homology"/>
<comment type="caution">
    <text evidence="4">The sequence shown here is derived from an EMBL/GenBank/DDBJ whole genome shotgun (WGS) entry which is preliminary data.</text>
</comment>
<evidence type="ECO:0000256" key="2">
    <source>
        <dbReference type="ARBA" id="ARBA00022448"/>
    </source>
</evidence>
<dbReference type="GO" id="GO:0005634">
    <property type="term" value="C:nucleus"/>
    <property type="evidence" value="ECO:0007669"/>
    <property type="project" value="TreeGrafter"/>
</dbReference>